<dbReference type="PANTHER" id="PTHR46270:SF2">
    <property type="entry name" value="TIR DOMAIN-CONTAINING PROTEIN"/>
    <property type="match status" value="1"/>
</dbReference>
<sequence length="97" mass="11590">MRKIIFGILWNLESCHQDRPTSDFIDEKTFDIMISYSHKDEVICKQIYEELVKSGYRVWIDYDQIHGNVMDAMAQAIERSNIIIVCMSEQYRRSNYC</sequence>
<dbReference type="Pfam" id="PF13676">
    <property type="entry name" value="TIR_2"/>
    <property type="match status" value="1"/>
</dbReference>
<evidence type="ECO:0000259" key="1">
    <source>
        <dbReference type="PROSITE" id="PS50104"/>
    </source>
</evidence>
<dbReference type="Gene3D" id="3.40.50.10140">
    <property type="entry name" value="Toll/interleukin-1 receptor homology (TIR) domain"/>
    <property type="match status" value="1"/>
</dbReference>
<gene>
    <name evidence="2" type="ORF">BYL167_LOCUS23149</name>
    <name evidence="3" type="ORF">GIL414_LOCUS26356</name>
</gene>
<dbReference type="EMBL" id="CAJOBJ010038368">
    <property type="protein sequence ID" value="CAF4312871.1"/>
    <property type="molecule type" value="Genomic_DNA"/>
</dbReference>
<dbReference type="PROSITE" id="PS50104">
    <property type="entry name" value="TIR"/>
    <property type="match status" value="1"/>
</dbReference>
<dbReference type="SUPFAM" id="SSF52200">
    <property type="entry name" value="Toll/Interleukin receptor TIR domain"/>
    <property type="match status" value="1"/>
</dbReference>
<reference evidence="3" key="1">
    <citation type="submission" date="2021-02" db="EMBL/GenBank/DDBJ databases">
        <authorList>
            <person name="Nowell W R."/>
        </authorList>
    </citation>
    <scope>NUCLEOTIDE SEQUENCE</scope>
</reference>
<organism evidence="3 4">
    <name type="scientific">Rotaria magnacalcarata</name>
    <dbReference type="NCBI Taxonomy" id="392030"/>
    <lineage>
        <taxon>Eukaryota</taxon>
        <taxon>Metazoa</taxon>
        <taxon>Spiralia</taxon>
        <taxon>Gnathifera</taxon>
        <taxon>Rotifera</taxon>
        <taxon>Eurotatoria</taxon>
        <taxon>Bdelloidea</taxon>
        <taxon>Philodinida</taxon>
        <taxon>Philodinidae</taxon>
        <taxon>Rotaria</taxon>
    </lineage>
</organism>
<evidence type="ECO:0000313" key="4">
    <source>
        <dbReference type="Proteomes" id="UP000681720"/>
    </source>
</evidence>
<evidence type="ECO:0000313" key="2">
    <source>
        <dbReference type="EMBL" id="CAF4188872.1"/>
    </source>
</evidence>
<dbReference type="PANTHER" id="PTHR46270">
    <property type="entry name" value="ARMADILLO-TYPE FOLD-RELATED"/>
    <property type="match status" value="1"/>
</dbReference>
<dbReference type="EMBL" id="CAJOBH010015675">
    <property type="protein sequence ID" value="CAF4188872.1"/>
    <property type="molecule type" value="Genomic_DNA"/>
</dbReference>
<dbReference type="InterPro" id="IPR000157">
    <property type="entry name" value="TIR_dom"/>
</dbReference>
<proteinExistence type="predicted"/>
<dbReference type="AlphaFoldDB" id="A0A8S2TZK8"/>
<dbReference type="InterPro" id="IPR035897">
    <property type="entry name" value="Toll_tir_struct_dom_sf"/>
</dbReference>
<dbReference type="GO" id="GO:0007165">
    <property type="term" value="P:signal transduction"/>
    <property type="evidence" value="ECO:0007669"/>
    <property type="project" value="InterPro"/>
</dbReference>
<comment type="caution">
    <text evidence="3">The sequence shown here is derived from an EMBL/GenBank/DDBJ whole genome shotgun (WGS) entry which is preliminary data.</text>
</comment>
<feature type="non-terminal residue" evidence="3">
    <location>
        <position position="97"/>
    </location>
</feature>
<name>A0A8S2TZK8_9BILA</name>
<feature type="domain" description="TIR" evidence="1">
    <location>
        <begin position="28"/>
        <end position="97"/>
    </location>
</feature>
<dbReference type="Proteomes" id="UP000681720">
    <property type="component" value="Unassembled WGS sequence"/>
</dbReference>
<accession>A0A8S2TZK8</accession>
<protein>
    <recommendedName>
        <fullName evidence="1">TIR domain-containing protein</fullName>
    </recommendedName>
</protein>
<evidence type="ECO:0000313" key="3">
    <source>
        <dbReference type="EMBL" id="CAF4312871.1"/>
    </source>
</evidence>
<dbReference type="Proteomes" id="UP000681967">
    <property type="component" value="Unassembled WGS sequence"/>
</dbReference>